<accession>A0A0A9C3I2</accession>
<name>A0A0A9C3I2_ARUDO</name>
<reference evidence="1" key="2">
    <citation type="journal article" date="2015" name="Data Brief">
        <title>Shoot transcriptome of the giant reed, Arundo donax.</title>
        <authorList>
            <person name="Barrero R.A."/>
            <person name="Guerrero F.D."/>
            <person name="Moolhuijzen P."/>
            <person name="Goolsby J.A."/>
            <person name="Tidwell J."/>
            <person name="Bellgard S.E."/>
            <person name="Bellgard M.I."/>
        </authorList>
    </citation>
    <scope>NUCLEOTIDE SEQUENCE</scope>
    <source>
        <tissue evidence="1">Shoot tissue taken approximately 20 cm above the soil surface</tissue>
    </source>
</reference>
<evidence type="ECO:0000313" key="1">
    <source>
        <dbReference type="EMBL" id="JAD66082.1"/>
    </source>
</evidence>
<sequence>MPNGIKTICAD</sequence>
<dbReference type="EMBL" id="GBRH01231813">
    <property type="protein sequence ID" value="JAD66082.1"/>
    <property type="molecule type" value="Transcribed_RNA"/>
</dbReference>
<protein>
    <submittedName>
        <fullName evidence="1">Uncharacterized protein</fullName>
    </submittedName>
</protein>
<organism evidence="1">
    <name type="scientific">Arundo donax</name>
    <name type="common">Giant reed</name>
    <name type="synonym">Donax arundinaceus</name>
    <dbReference type="NCBI Taxonomy" id="35708"/>
    <lineage>
        <taxon>Eukaryota</taxon>
        <taxon>Viridiplantae</taxon>
        <taxon>Streptophyta</taxon>
        <taxon>Embryophyta</taxon>
        <taxon>Tracheophyta</taxon>
        <taxon>Spermatophyta</taxon>
        <taxon>Magnoliopsida</taxon>
        <taxon>Liliopsida</taxon>
        <taxon>Poales</taxon>
        <taxon>Poaceae</taxon>
        <taxon>PACMAD clade</taxon>
        <taxon>Arundinoideae</taxon>
        <taxon>Arundineae</taxon>
        <taxon>Arundo</taxon>
    </lineage>
</organism>
<reference evidence="1" key="1">
    <citation type="submission" date="2014-09" db="EMBL/GenBank/DDBJ databases">
        <authorList>
            <person name="Magalhaes I.L.F."/>
            <person name="Oliveira U."/>
            <person name="Santos F.R."/>
            <person name="Vidigal T.H.D.A."/>
            <person name="Brescovit A.D."/>
            <person name="Santos A.J."/>
        </authorList>
    </citation>
    <scope>NUCLEOTIDE SEQUENCE</scope>
    <source>
        <tissue evidence="1">Shoot tissue taken approximately 20 cm above the soil surface</tissue>
    </source>
</reference>
<proteinExistence type="predicted"/>